<feature type="transmembrane region" description="Helical" evidence="1">
    <location>
        <begin position="38"/>
        <end position="56"/>
    </location>
</feature>
<protein>
    <submittedName>
        <fullName evidence="2">Uncharacterized protein</fullName>
    </submittedName>
</protein>
<gene>
    <name evidence="2" type="ORF">ILYODFUR_020801</name>
</gene>
<organism evidence="2 3">
    <name type="scientific">Ilyodon furcidens</name>
    <name type="common">goldbreast splitfin</name>
    <dbReference type="NCBI Taxonomy" id="33524"/>
    <lineage>
        <taxon>Eukaryota</taxon>
        <taxon>Metazoa</taxon>
        <taxon>Chordata</taxon>
        <taxon>Craniata</taxon>
        <taxon>Vertebrata</taxon>
        <taxon>Euteleostomi</taxon>
        <taxon>Actinopterygii</taxon>
        <taxon>Neopterygii</taxon>
        <taxon>Teleostei</taxon>
        <taxon>Neoteleostei</taxon>
        <taxon>Acanthomorphata</taxon>
        <taxon>Ovalentaria</taxon>
        <taxon>Atherinomorphae</taxon>
        <taxon>Cyprinodontiformes</taxon>
        <taxon>Goodeidae</taxon>
        <taxon>Ilyodon</taxon>
    </lineage>
</organism>
<dbReference type="Proteomes" id="UP001482620">
    <property type="component" value="Unassembled WGS sequence"/>
</dbReference>
<reference evidence="2 3" key="1">
    <citation type="submission" date="2021-06" db="EMBL/GenBank/DDBJ databases">
        <authorList>
            <person name="Palmer J.M."/>
        </authorList>
    </citation>
    <scope>NUCLEOTIDE SEQUENCE [LARGE SCALE GENOMIC DNA]</scope>
    <source>
        <strain evidence="3">if_2019</strain>
        <tissue evidence="2">Muscle</tissue>
    </source>
</reference>
<comment type="caution">
    <text evidence="2">The sequence shown here is derived from an EMBL/GenBank/DDBJ whole genome shotgun (WGS) entry which is preliminary data.</text>
</comment>
<feature type="transmembrane region" description="Helical" evidence="1">
    <location>
        <begin position="7"/>
        <end position="26"/>
    </location>
</feature>
<dbReference type="EMBL" id="JAHRIQ010083268">
    <property type="protein sequence ID" value="MEQ2248615.1"/>
    <property type="molecule type" value="Genomic_DNA"/>
</dbReference>
<sequence length="99" mass="10485">MGSMSECTTSIVVCLYIGCVGVSVFMATQDIKRGWECVIVIACFFVSLGLGLLPLLDQFRPPLNVGPIPSPPHYLSVVGISARQCTGSLPLAACWGLDP</sequence>
<evidence type="ECO:0000313" key="3">
    <source>
        <dbReference type="Proteomes" id="UP001482620"/>
    </source>
</evidence>
<keyword evidence="1" id="KW-0812">Transmembrane</keyword>
<evidence type="ECO:0000313" key="2">
    <source>
        <dbReference type="EMBL" id="MEQ2248615.1"/>
    </source>
</evidence>
<evidence type="ECO:0000256" key="1">
    <source>
        <dbReference type="SAM" id="Phobius"/>
    </source>
</evidence>
<keyword evidence="3" id="KW-1185">Reference proteome</keyword>
<keyword evidence="1" id="KW-0472">Membrane</keyword>
<name>A0ABV0UW21_9TELE</name>
<accession>A0ABV0UW21</accession>
<proteinExistence type="predicted"/>
<keyword evidence="1" id="KW-1133">Transmembrane helix</keyword>